<comment type="similarity">
    <text evidence="1">Belongs to the AAA ATPase family. RarA/MGS1/WRNIP1 subfamily.</text>
</comment>
<dbReference type="CDD" id="cd18139">
    <property type="entry name" value="HLD_clamp_RarA"/>
    <property type="match status" value="1"/>
</dbReference>
<reference evidence="6" key="1">
    <citation type="submission" date="2009-01" db="EMBL/GenBank/DDBJ databases">
        <authorList>
            <person name="Qin X."/>
            <person name="Bachman B."/>
            <person name="Battles P."/>
            <person name="Bell A."/>
            <person name="Bess C."/>
            <person name="Bickham C."/>
            <person name="Chaboub L."/>
            <person name="Chen D."/>
            <person name="Coyle M."/>
            <person name="Deiros D.R."/>
            <person name="Dinh H."/>
            <person name="Forbes L."/>
            <person name="Fowler G."/>
            <person name="Francisco L."/>
            <person name="Fu Q."/>
            <person name="Gubbala S."/>
            <person name="Hale W."/>
            <person name="Han Y."/>
            <person name="Hemphill L."/>
            <person name="Highlander S.K."/>
            <person name="Hirani K."/>
            <person name="Hogues M."/>
            <person name="Jackson L."/>
            <person name="Jakkamsetti A."/>
            <person name="Javaid M."/>
            <person name="Jiang H."/>
            <person name="Korchina V."/>
            <person name="Kovar C."/>
            <person name="Lara F."/>
            <person name="Lee S."/>
            <person name="Mata R."/>
            <person name="Mathew T."/>
            <person name="Moen C."/>
            <person name="Morales K."/>
            <person name="Munidasa M."/>
            <person name="Nazareth L."/>
            <person name="Ngo R."/>
            <person name="Nguyen L."/>
            <person name="Okwuonu G."/>
            <person name="Ongeri F."/>
            <person name="Patil S."/>
            <person name="Petrosino J."/>
            <person name="Pham C."/>
            <person name="Pham P."/>
            <person name="Pu L.-L."/>
            <person name="Puazo M."/>
            <person name="Raj R."/>
            <person name="Reid J."/>
            <person name="Rouhana J."/>
            <person name="Saada N."/>
            <person name="Shang Y."/>
            <person name="Simmons D."/>
            <person name="Thornton R."/>
            <person name="Warren J."/>
            <person name="Weissenberger G."/>
            <person name="Zhang J."/>
            <person name="Zhang L."/>
            <person name="Zhou C."/>
            <person name="Zhu D."/>
            <person name="Muzny D."/>
            <person name="Worley K."/>
            <person name="Gibbs R."/>
        </authorList>
    </citation>
    <scope>NUCLEOTIDE SEQUENCE [LARGE SCALE GENOMIC DNA]</scope>
    <source>
        <strain evidence="6">LMS2-1</strain>
    </source>
</reference>
<dbReference type="InterPro" id="IPR032423">
    <property type="entry name" value="AAA_assoc_2"/>
</dbReference>
<dbReference type="InterPro" id="IPR051314">
    <property type="entry name" value="AAA_ATPase_RarA/MGS1/WRNIP1"/>
</dbReference>
<dbReference type="GO" id="GO:0017116">
    <property type="term" value="F:single-stranded DNA helicase activity"/>
    <property type="evidence" value="ECO:0007669"/>
    <property type="project" value="TreeGrafter"/>
</dbReference>
<dbReference type="HOGENOM" id="CLU_017985_1_2_9"/>
<dbReference type="PANTHER" id="PTHR13779">
    <property type="entry name" value="WERNER HELICASE-INTERACTING PROTEIN 1 FAMILY MEMBER"/>
    <property type="match status" value="1"/>
</dbReference>
<dbReference type="Gene3D" id="1.20.272.10">
    <property type="match status" value="1"/>
</dbReference>
<keyword evidence="3" id="KW-0547">Nucleotide-binding</keyword>
<dbReference type="Pfam" id="PF16193">
    <property type="entry name" value="AAA_assoc_2"/>
    <property type="match status" value="1"/>
</dbReference>
<dbReference type="SMART" id="SM00382">
    <property type="entry name" value="AAA"/>
    <property type="match status" value="1"/>
</dbReference>
<evidence type="ECO:0000256" key="4">
    <source>
        <dbReference type="ARBA" id="ARBA00022840"/>
    </source>
</evidence>
<evidence type="ECO:0000256" key="3">
    <source>
        <dbReference type="ARBA" id="ARBA00022741"/>
    </source>
</evidence>
<dbReference type="Gene3D" id="3.40.50.300">
    <property type="entry name" value="P-loop containing nucleotide triphosphate hydrolases"/>
    <property type="match status" value="1"/>
</dbReference>
<dbReference type="InterPro" id="IPR003959">
    <property type="entry name" value="ATPase_AAA_core"/>
</dbReference>
<dbReference type="FunFam" id="3.40.50.300:FF:000766">
    <property type="entry name" value="Recombination factor protein RarA"/>
    <property type="match status" value="1"/>
</dbReference>
<evidence type="ECO:0000313" key="6">
    <source>
        <dbReference type="EMBL" id="EEN80556.1"/>
    </source>
</evidence>
<dbReference type="FunFam" id="1.10.8.60:FF:000029">
    <property type="entry name" value="Replication-associated recombination protein A"/>
    <property type="match status" value="1"/>
</dbReference>
<dbReference type="InterPro" id="IPR008921">
    <property type="entry name" value="DNA_pol3_clamp-load_cplx_C"/>
</dbReference>
<dbReference type="SUPFAM" id="SSF48019">
    <property type="entry name" value="post-AAA+ oligomerization domain-like"/>
    <property type="match status" value="1"/>
</dbReference>
<dbReference type="PANTHER" id="PTHR13779:SF7">
    <property type="entry name" value="ATPASE WRNIP1"/>
    <property type="match status" value="1"/>
</dbReference>
<dbReference type="Proteomes" id="UP000004525">
    <property type="component" value="Unassembled WGS sequence"/>
</dbReference>
<proteinExistence type="inferred from homology"/>
<feature type="domain" description="AAA+ ATPase" evidence="5">
    <location>
        <begin position="69"/>
        <end position="181"/>
    </location>
</feature>
<dbReference type="GO" id="GO:0016887">
    <property type="term" value="F:ATP hydrolysis activity"/>
    <property type="evidence" value="ECO:0007669"/>
    <property type="project" value="InterPro"/>
</dbReference>
<dbReference type="GO" id="GO:0000731">
    <property type="term" value="P:DNA synthesis involved in DNA repair"/>
    <property type="evidence" value="ECO:0007669"/>
    <property type="project" value="TreeGrafter"/>
</dbReference>
<dbReference type="Gene3D" id="1.10.8.60">
    <property type="match status" value="1"/>
</dbReference>
<dbReference type="Gene3D" id="1.10.3710.10">
    <property type="entry name" value="DNA polymerase III clamp loader subunits, C-terminal domain"/>
    <property type="match status" value="1"/>
</dbReference>
<dbReference type="GO" id="GO:0006261">
    <property type="term" value="P:DNA-templated DNA replication"/>
    <property type="evidence" value="ECO:0007669"/>
    <property type="project" value="TreeGrafter"/>
</dbReference>
<dbReference type="SUPFAM" id="SSF52540">
    <property type="entry name" value="P-loop containing nucleoside triphosphate hydrolases"/>
    <property type="match status" value="1"/>
</dbReference>
<dbReference type="CDD" id="cd00009">
    <property type="entry name" value="AAA"/>
    <property type="match status" value="1"/>
</dbReference>
<dbReference type="FunFam" id="1.20.272.10:FF:000001">
    <property type="entry name" value="Putative AAA family ATPase"/>
    <property type="match status" value="1"/>
</dbReference>
<keyword evidence="4" id="KW-0067">ATP-binding</keyword>
<dbReference type="Pfam" id="PF12002">
    <property type="entry name" value="MgsA_C"/>
    <property type="match status" value="1"/>
</dbReference>
<evidence type="ECO:0000256" key="1">
    <source>
        <dbReference type="ARBA" id="ARBA00008959"/>
    </source>
</evidence>
<dbReference type="InterPro" id="IPR021886">
    <property type="entry name" value="MgsA_C"/>
</dbReference>
<dbReference type="Pfam" id="PF00004">
    <property type="entry name" value="AAA"/>
    <property type="match status" value="1"/>
</dbReference>
<name>C2JWH8_LACRM</name>
<organism evidence="6 7">
    <name type="scientific">Lacticaseibacillus rhamnosus (strain LMS2-1)</name>
    <dbReference type="NCBI Taxonomy" id="525361"/>
    <lineage>
        <taxon>Bacteria</taxon>
        <taxon>Bacillati</taxon>
        <taxon>Bacillota</taxon>
        <taxon>Bacilli</taxon>
        <taxon>Lactobacillales</taxon>
        <taxon>Lactobacillaceae</taxon>
        <taxon>Lacticaseibacillus</taxon>
    </lineage>
</organism>
<sequence>MAKARPFRLEAAYTPIAKRSCSRSLSLGGIFLQQPLAFRMRPQNLDEVVGQQELVGPGRIIRRMVSAHRLSSMILYGPPGTGKTSIASAIAGSTKYAFRILNAATDTKKDLQIVAEEAKMSGTVILLLDEIHRLDKTKQDFLLPLLESGRIVLIGATTENPYMNIQPAIRSRTQIFQVKPLTPTDISTAIDRALADNKRGLGKYQVDLTPEARDYLTHTTNGDLRAALNGLELAVLSTPAKSDGTITIDLTTIQQSLQKPAISGDTNGDAHYDIISAFQKSIRGSDVNAALHYLARLIAIGDLNSITRRLLVIAYEDIGLANPTTASRTLTAIQSAERLGLPEGRIPLADAVIDLCLAPKSNSGIKAIDAALADVESGQAGQIPDDLRDAHYRGAKQLGHGQGYKLPHNYPNGWVAQQYLPDNLKNKQYYQPKTTGRYEAALAQRQQQLKSWQHEAQKVKKK</sequence>
<dbReference type="GO" id="GO:0005524">
    <property type="term" value="F:ATP binding"/>
    <property type="evidence" value="ECO:0007669"/>
    <property type="project" value="UniProtKB-KW"/>
</dbReference>
<dbReference type="AlphaFoldDB" id="C2JWH8"/>
<dbReference type="GO" id="GO:0008047">
    <property type="term" value="F:enzyme activator activity"/>
    <property type="evidence" value="ECO:0007669"/>
    <property type="project" value="TreeGrafter"/>
</dbReference>
<dbReference type="EMBL" id="ACIZ01000055">
    <property type="protein sequence ID" value="EEN80556.1"/>
    <property type="molecule type" value="Genomic_DNA"/>
</dbReference>
<comment type="caution">
    <text evidence="6">The sequence shown here is derived from an EMBL/GenBank/DDBJ whole genome shotgun (WGS) entry which is preliminary data.</text>
</comment>
<keyword evidence="7" id="KW-1185">Reference proteome</keyword>
<dbReference type="FunFam" id="1.10.3710.10:FF:000003">
    <property type="entry name" value="ATPase, AAA family protein"/>
    <property type="match status" value="1"/>
</dbReference>
<dbReference type="InterPro" id="IPR003593">
    <property type="entry name" value="AAA+_ATPase"/>
</dbReference>
<dbReference type="GO" id="GO:0003677">
    <property type="term" value="F:DNA binding"/>
    <property type="evidence" value="ECO:0007669"/>
    <property type="project" value="InterPro"/>
</dbReference>
<evidence type="ECO:0000259" key="5">
    <source>
        <dbReference type="SMART" id="SM00382"/>
    </source>
</evidence>
<dbReference type="InterPro" id="IPR027417">
    <property type="entry name" value="P-loop_NTPase"/>
</dbReference>
<evidence type="ECO:0000256" key="2">
    <source>
        <dbReference type="ARBA" id="ARBA00020776"/>
    </source>
</evidence>
<evidence type="ECO:0000313" key="7">
    <source>
        <dbReference type="Proteomes" id="UP000004525"/>
    </source>
</evidence>
<gene>
    <name evidence="6" type="ORF">HMPREF0539_1262</name>
</gene>
<protein>
    <recommendedName>
        <fullName evidence="2">Replication-associated recombination protein A</fullName>
    </recommendedName>
</protein>
<accession>C2JWH8</accession>